<dbReference type="Proteomes" id="UP000799118">
    <property type="component" value="Unassembled WGS sequence"/>
</dbReference>
<organism evidence="2 3">
    <name type="scientific">Gymnopus androsaceus JB14</name>
    <dbReference type="NCBI Taxonomy" id="1447944"/>
    <lineage>
        <taxon>Eukaryota</taxon>
        <taxon>Fungi</taxon>
        <taxon>Dikarya</taxon>
        <taxon>Basidiomycota</taxon>
        <taxon>Agaricomycotina</taxon>
        <taxon>Agaricomycetes</taxon>
        <taxon>Agaricomycetidae</taxon>
        <taxon>Agaricales</taxon>
        <taxon>Marasmiineae</taxon>
        <taxon>Omphalotaceae</taxon>
        <taxon>Gymnopus</taxon>
    </lineage>
</organism>
<sequence>MVLIKMVITDGRLLGACYEQAAGNPMKRIIVVGGRPTNDRDVDEAYILKELSGRTAIARRRRLIAVMSVVSIGSRMDITKTHNGGGLGSANPGIGLSTTGLNDGGGTGATNQKNNNQNTGHKYGPRTNVATALEQDGVTCKFLAILRVPTLSLFLPQL</sequence>
<feature type="region of interest" description="Disordered" evidence="1">
    <location>
        <begin position="98"/>
        <end position="122"/>
    </location>
</feature>
<keyword evidence="3" id="KW-1185">Reference proteome</keyword>
<dbReference type="EMBL" id="ML769391">
    <property type="protein sequence ID" value="KAE9408401.1"/>
    <property type="molecule type" value="Genomic_DNA"/>
</dbReference>
<evidence type="ECO:0000313" key="2">
    <source>
        <dbReference type="EMBL" id="KAE9408401.1"/>
    </source>
</evidence>
<evidence type="ECO:0000256" key="1">
    <source>
        <dbReference type="SAM" id="MobiDB-lite"/>
    </source>
</evidence>
<evidence type="ECO:0000313" key="3">
    <source>
        <dbReference type="Proteomes" id="UP000799118"/>
    </source>
</evidence>
<proteinExistence type="predicted"/>
<protein>
    <submittedName>
        <fullName evidence="2">Uncharacterized protein</fullName>
    </submittedName>
</protein>
<dbReference type="AlphaFoldDB" id="A0A6A4ICX4"/>
<gene>
    <name evidence="2" type="ORF">BT96DRAFT_932625</name>
</gene>
<reference evidence="2" key="1">
    <citation type="journal article" date="2019" name="Environ. Microbiol.">
        <title>Fungal ecological strategies reflected in gene transcription - a case study of two litter decomposers.</title>
        <authorList>
            <person name="Barbi F."/>
            <person name="Kohler A."/>
            <person name="Barry K."/>
            <person name="Baskaran P."/>
            <person name="Daum C."/>
            <person name="Fauchery L."/>
            <person name="Ihrmark K."/>
            <person name="Kuo A."/>
            <person name="LaButti K."/>
            <person name="Lipzen A."/>
            <person name="Morin E."/>
            <person name="Grigoriev I.V."/>
            <person name="Henrissat B."/>
            <person name="Lindahl B."/>
            <person name="Martin F."/>
        </authorList>
    </citation>
    <scope>NUCLEOTIDE SEQUENCE</scope>
    <source>
        <strain evidence="2">JB14</strain>
    </source>
</reference>
<feature type="compositionally biased region" description="Polar residues" evidence="1">
    <location>
        <begin position="109"/>
        <end position="120"/>
    </location>
</feature>
<name>A0A6A4ICX4_9AGAR</name>
<accession>A0A6A4ICX4</accession>